<feature type="region of interest" description="Disordered" evidence="1">
    <location>
        <begin position="189"/>
        <end position="301"/>
    </location>
</feature>
<feature type="non-terminal residue" evidence="2">
    <location>
        <position position="892"/>
    </location>
</feature>
<organism evidence="2 3">
    <name type="scientific">Prorocentrum cordatum</name>
    <dbReference type="NCBI Taxonomy" id="2364126"/>
    <lineage>
        <taxon>Eukaryota</taxon>
        <taxon>Sar</taxon>
        <taxon>Alveolata</taxon>
        <taxon>Dinophyceae</taxon>
        <taxon>Prorocentrales</taxon>
        <taxon>Prorocentraceae</taxon>
        <taxon>Prorocentrum</taxon>
    </lineage>
</organism>
<feature type="compositionally biased region" description="Polar residues" evidence="1">
    <location>
        <begin position="277"/>
        <end position="289"/>
    </location>
</feature>
<feature type="compositionally biased region" description="Basic and acidic residues" evidence="1">
    <location>
        <begin position="204"/>
        <end position="228"/>
    </location>
</feature>
<sequence>DGVKIMKSCSGMEHLQAIVDDGDVACDQCLKFVFEEMPGVMFKAAVETMTSGQMDDLFDNGTVCALAASDVIKEFGKSPKTLQLKGIQVAQRPKVVIVYHSMPTPEWKLKYPTLKIYHQSSMGSQLNHCKDGAKQLFDGQAELLLGAAGNTESSACPSDDGGAFTPNFGFQSSIPAFASVKGRRDSLNEKAAKRYGRTSSGSIDGDKDGGASEDSHDHDGGDGGDRRGRGGAVGSGDAVEVIDDDPGRTGPPPKSAAGALTDKGGKTPNKRPPSASPTPSLAQRSTKTSKPPGADDDMINPRSCGTVDYWAFELRFDRAFNDFRNGRAENQANILHNKVTGIERKHLGFHMELRSKAKKFSPSMCTSETDEDLRHIGSLWKTISDPCSSQEKNKLYLDKFFSATAPWANLADPPNANIDPCNVTLTKAAEDDFEVAELFMEWVFIRSFSERLGSGAAGAENVELFVEQGLAHWDLLPEGAILNEAAAAARATGNQSVIRIAGQAMLTSCGDFWQKKIDWATTHAKAIQEHGGKLQDARAKLLDMSVAAPPTRASGGLMLTIAKEIPYWDARIYDGVSDDLRNTLLEKAVKSCSMLTDVGGAASTAAPGQELQEKPAATLRVFKELFKEMSSVFPADENVEKAAQQIHDKLLDLDLASEHDVVMTALREWGPEIELSRRLRDALHDCRAKELSDDVREPCYKFFQSVVRGAIEDTRFGFMQQTDGAFYDTLETLAPHVPRSLSETRYKVACMMNASGRAMVASKALSEAMEPPAETSPVDANTLERLAKELVRALQKQKQHMKAALLDEIKPNASAAIADKIECAKDLTIQVWASIVEKTTGALHDKLRNLTDTMKATAGLAEFDGKARAAASLDDLLNVYTASGLNQTAFGL</sequence>
<keyword evidence="3" id="KW-1185">Reference proteome</keyword>
<proteinExistence type="predicted"/>
<dbReference type="Proteomes" id="UP001189429">
    <property type="component" value="Unassembled WGS sequence"/>
</dbReference>
<feature type="non-terminal residue" evidence="2">
    <location>
        <position position="1"/>
    </location>
</feature>
<gene>
    <name evidence="2" type="ORF">PCOR1329_LOCUS76998</name>
</gene>
<evidence type="ECO:0000313" key="3">
    <source>
        <dbReference type="Proteomes" id="UP001189429"/>
    </source>
</evidence>
<evidence type="ECO:0000313" key="2">
    <source>
        <dbReference type="EMBL" id="CAK0899501.1"/>
    </source>
</evidence>
<dbReference type="EMBL" id="CAUYUJ010020615">
    <property type="protein sequence ID" value="CAK0899501.1"/>
    <property type="molecule type" value="Genomic_DNA"/>
</dbReference>
<accession>A0ABN9XIA6</accession>
<reference evidence="2" key="1">
    <citation type="submission" date="2023-10" db="EMBL/GenBank/DDBJ databases">
        <authorList>
            <person name="Chen Y."/>
            <person name="Shah S."/>
            <person name="Dougan E. K."/>
            <person name="Thang M."/>
            <person name="Chan C."/>
        </authorList>
    </citation>
    <scope>NUCLEOTIDE SEQUENCE [LARGE SCALE GENOMIC DNA]</scope>
</reference>
<evidence type="ECO:0000256" key="1">
    <source>
        <dbReference type="SAM" id="MobiDB-lite"/>
    </source>
</evidence>
<name>A0ABN9XIA6_9DINO</name>
<protein>
    <submittedName>
        <fullName evidence="2">Uncharacterized protein</fullName>
    </submittedName>
</protein>
<comment type="caution">
    <text evidence="2">The sequence shown here is derived from an EMBL/GenBank/DDBJ whole genome shotgun (WGS) entry which is preliminary data.</text>
</comment>